<reference evidence="1 2" key="1">
    <citation type="submission" date="2019-10" db="EMBL/GenBank/DDBJ databases">
        <title>Description of Paenibacillus terricola sp. nov.</title>
        <authorList>
            <person name="Carlier A."/>
            <person name="Qi S."/>
        </authorList>
    </citation>
    <scope>NUCLEOTIDE SEQUENCE [LARGE SCALE GENOMIC DNA]</scope>
    <source>
        <strain evidence="1 2">LMG 31459</strain>
    </source>
</reference>
<dbReference type="EMBL" id="WHOB01000042">
    <property type="protein sequence ID" value="NOU80316.1"/>
    <property type="molecule type" value="Genomic_DNA"/>
</dbReference>
<dbReference type="Proteomes" id="UP000596857">
    <property type="component" value="Unassembled WGS sequence"/>
</dbReference>
<sequence length="69" mass="8286">MLFAFAFCFLLFAFCFLLFAFCFLLCFCFCFCLYFPQNPLDCYIGCRYNTYIGRRYSVRRCNGNCYNVS</sequence>
<evidence type="ECO:0000313" key="2">
    <source>
        <dbReference type="Proteomes" id="UP000596857"/>
    </source>
</evidence>
<accession>A0ABX1YJL1</accession>
<evidence type="ECO:0008006" key="3">
    <source>
        <dbReference type="Google" id="ProtNLM"/>
    </source>
</evidence>
<protein>
    <recommendedName>
        <fullName evidence="3">Secreted protein</fullName>
    </recommendedName>
</protein>
<name>A0ABX1YJL1_9BACL</name>
<keyword evidence="2" id="KW-1185">Reference proteome</keyword>
<gene>
    <name evidence="1" type="ORF">GC101_15705</name>
</gene>
<organism evidence="1 2">
    <name type="scientific">Paenibacillus phytohabitans</name>
    <dbReference type="NCBI Taxonomy" id="2654978"/>
    <lineage>
        <taxon>Bacteria</taxon>
        <taxon>Bacillati</taxon>
        <taxon>Bacillota</taxon>
        <taxon>Bacilli</taxon>
        <taxon>Bacillales</taxon>
        <taxon>Paenibacillaceae</taxon>
        <taxon>Paenibacillus</taxon>
    </lineage>
</organism>
<comment type="caution">
    <text evidence="1">The sequence shown here is derived from an EMBL/GenBank/DDBJ whole genome shotgun (WGS) entry which is preliminary data.</text>
</comment>
<evidence type="ECO:0000313" key="1">
    <source>
        <dbReference type="EMBL" id="NOU80316.1"/>
    </source>
</evidence>
<proteinExistence type="predicted"/>